<organism evidence="1 2">
    <name type="scientific">Brachionus plicatilis</name>
    <name type="common">Marine rotifer</name>
    <name type="synonym">Brachionus muelleri</name>
    <dbReference type="NCBI Taxonomy" id="10195"/>
    <lineage>
        <taxon>Eukaryota</taxon>
        <taxon>Metazoa</taxon>
        <taxon>Spiralia</taxon>
        <taxon>Gnathifera</taxon>
        <taxon>Rotifera</taxon>
        <taxon>Eurotatoria</taxon>
        <taxon>Monogononta</taxon>
        <taxon>Pseudotrocha</taxon>
        <taxon>Ploima</taxon>
        <taxon>Brachionidae</taxon>
        <taxon>Brachionus</taxon>
    </lineage>
</organism>
<sequence length="74" mass="8829">MILYKIIFVHDILIALNIGVGSISNRFEHQEIYFVQKLDFVDKHFSVELRIIIRQSEVNRIELSTFLAKEEMNY</sequence>
<dbReference type="Proteomes" id="UP000276133">
    <property type="component" value="Unassembled WGS sequence"/>
</dbReference>
<comment type="caution">
    <text evidence="1">The sequence shown here is derived from an EMBL/GenBank/DDBJ whole genome shotgun (WGS) entry which is preliminary data.</text>
</comment>
<proteinExistence type="predicted"/>
<keyword evidence="2" id="KW-1185">Reference proteome</keyword>
<reference evidence="1 2" key="1">
    <citation type="journal article" date="2018" name="Sci. Rep.">
        <title>Genomic signatures of local adaptation to the degree of environmental predictability in rotifers.</title>
        <authorList>
            <person name="Franch-Gras L."/>
            <person name="Hahn C."/>
            <person name="Garcia-Roger E.M."/>
            <person name="Carmona M.J."/>
            <person name="Serra M."/>
            <person name="Gomez A."/>
        </authorList>
    </citation>
    <scope>NUCLEOTIDE SEQUENCE [LARGE SCALE GENOMIC DNA]</scope>
    <source>
        <strain evidence="1">HYR1</strain>
    </source>
</reference>
<protein>
    <submittedName>
        <fullName evidence="1">Uncharacterized protein</fullName>
    </submittedName>
</protein>
<evidence type="ECO:0000313" key="1">
    <source>
        <dbReference type="EMBL" id="RNA22687.1"/>
    </source>
</evidence>
<dbReference type="AlphaFoldDB" id="A0A3M7RGW8"/>
<name>A0A3M7RGW8_BRAPC</name>
<dbReference type="EMBL" id="REGN01003414">
    <property type="protein sequence ID" value="RNA22687.1"/>
    <property type="molecule type" value="Genomic_DNA"/>
</dbReference>
<accession>A0A3M7RGW8</accession>
<evidence type="ECO:0000313" key="2">
    <source>
        <dbReference type="Proteomes" id="UP000276133"/>
    </source>
</evidence>
<gene>
    <name evidence="1" type="ORF">BpHYR1_044419</name>
</gene>